<organism evidence="3 4">
    <name type="scientific">Actinoallomurus iriomotensis</name>
    <dbReference type="NCBI Taxonomy" id="478107"/>
    <lineage>
        <taxon>Bacteria</taxon>
        <taxon>Bacillati</taxon>
        <taxon>Actinomycetota</taxon>
        <taxon>Actinomycetes</taxon>
        <taxon>Streptosporangiales</taxon>
        <taxon>Thermomonosporaceae</taxon>
        <taxon>Actinoallomurus</taxon>
    </lineage>
</organism>
<dbReference type="InterPro" id="IPR005247">
    <property type="entry name" value="YbhB_YbcL/LppC-like"/>
</dbReference>
<feature type="region of interest" description="Disordered" evidence="2">
    <location>
        <begin position="70"/>
        <end position="102"/>
    </location>
</feature>
<dbReference type="PANTHER" id="PTHR30289:SF1">
    <property type="entry name" value="PEBP (PHOSPHATIDYLETHANOLAMINE-BINDING PROTEIN) FAMILY PROTEIN"/>
    <property type="match status" value="1"/>
</dbReference>
<dbReference type="EMBL" id="BSTJ01000004">
    <property type="protein sequence ID" value="GLY75296.1"/>
    <property type="molecule type" value="Genomic_DNA"/>
</dbReference>
<dbReference type="CDD" id="cd00865">
    <property type="entry name" value="PEBP_bact_arch"/>
    <property type="match status" value="1"/>
</dbReference>
<dbReference type="Pfam" id="PF01161">
    <property type="entry name" value="PBP"/>
    <property type="match status" value="1"/>
</dbReference>
<protein>
    <recommendedName>
        <fullName evidence="5">Phosphatidylethanolamine-binding protein</fullName>
    </recommendedName>
</protein>
<comment type="similarity">
    <text evidence="1">Belongs to the UPF0098 family.</text>
</comment>
<dbReference type="InterPro" id="IPR008914">
    <property type="entry name" value="PEBP"/>
</dbReference>
<dbReference type="RefSeq" id="WP_285622183.1">
    <property type="nucleotide sequence ID" value="NZ_BSTJ01000004.1"/>
</dbReference>
<name>A0A9W6RG40_9ACTN</name>
<comment type="caution">
    <text evidence="3">The sequence shown here is derived from an EMBL/GenBank/DDBJ whole genome shotgun (WGS) entry which is preliminary data.</text>
</comment>
<evidence type="ECO:0000256" key="1">
    <source>
        <dbReference type="ARBA" id="ARBA00007120"/>
    </source>
</evidence>
<reference evidence="3" key="1">
    <citation type="submission" date="2023-03" db="EMBL/GenBank/DDBJ databases">
        <title>Actinoallomurus iriomotensis NBRC 103681.</title>
        <authorList>
            <person name="Ichikawa N."/>
            <person name="Sato H."/>
            <person name="Tonouchi N."/>
        </authorList>
    </citation>
    <scope>NUCLEOTIDE SEQUENCE</scope>
    <source>
        <strain evidence="3">NBRC 103681</strain>
    </source>
</reference>
<evidence type="ECO:0000313" key="3">
    <source>
        <dbReference type="EMBL" id="GLY75296.1"/>
    </source>
</evidence>
<evidence type="ECO:0000313" key="4">
    <source>
        <dbReference type="Proteomes" id="UP001165135"/>
    </source>
</evidence>
<dbReference type="PANTHER" id="PTHR30289">
    <property type="entry name" value="UNCHARACTERIZED PROTEIN YBCL-RELATED"/>
    <property type="match status" value="1"/>
</dbReference>
<dbReference type="Proteomes" id="UP001165135">
    <property type="component" value="Unassembled WGS sequence"/>
</dbReference>
<proteinExistence type="inferred from homology"/>
<sequence length="151" mass="16077">MTTQMELRSAAFDDHTRIPREYSHQAGDVPPPLEWSGVPDEAVELVLVCEDPDAPTGTFTHWLLAGIPAETEGVGPGEQPTEAVAGRNDYGSAGYGGPHPPAGDEPHRYFFRLLALSEPSDLAPGFSAADLDEAVEEKVMATGTLVGTYGR</sequence>
<dbReference type="NCBIfam" id="TIGR00481">
    <property type="entry name" value="YbhB/YbcL family Raf kinase inhibitor-like protein"/>
    <property type="match status" value="1"/>
</dbReference>
<dbReference type="AlphaFoldDB" id="A0A9W6RG40"/>
<evidence type="ECO:0000256" key="2">
    <source>
        <dbReference type="SAM" id="MobiDB-lite"/>
    </source>
</evidence>
<dbReference type="SUPFAM" id="SSF49777">
    <property type="entry name" value="PEBP-like"/>
    <property type="match status" value="1"/>
</dbReference>
<evidence type="ECO:0008006" key="5">
    <source>
        <dbReference type="Google" id="ProtNLM"/>
    </source>
</evidence>
<dbReference type="InterPro" id="IPR036610">
    <property type="entry name" value="PEBP-like_sf"/>
</dbReference>
<gene>
    <name evidence="3" type="ORF">Airi01_035630</name>
</gene>
<accession>A0A9W6RG40</accession>
<dbReference type="Gene3D" id="3.90.280.10">
    <property type="entry name" value="PEBP-like"/>
    <property type="match status" value="1"/>
</dbReference>